<evidence type="ECO:0000256" key="2">
    <source>
        <dbReference type="ARBA" id="ARBA00022490"/>
    </source>
</evidence>
<evidence type="ECO:0000256" key="3">
    <source>
        <dbReference type="ARBA" id="ARBA00022723"/>
    </source>
</evidence>
<dbReference type="RefSeq" id="WP_247589049.1">
    <property type="nucleotide sequence ID" value="NZ_JABZEH010000001.1"/>
</dbReference>
<dbReference type="HAMAP" id="MF_00323">
    <property type="entry name" value="Ferrochelatase"/>
    <property type="match status" value="1"/>
</dbReference>
<organism evidence="12 13">
    <name type="scientific">Ralstonia solanacearum</name>
    <name type="common">Pseudomonas solanacearum</name>
    <dbReference type="NCBI Taxonomy" id="305"/>
    <lineage>
        <taxon>Bacteria</taxon>
        <taxon>Pseudomonadati</taxon>
        <taxon>Pseudomonadota</taxon>
        <taxon>Betaproteobacteria</taxon>
        <taxon>Burkholderiales</taxon>
        <taxon>Burkholderiaceae</taxon>
        <taxon>Ralstonia</taxon>
        <taxon>Ralstonia solanacearum species complex</taxon>
    </lineage>
</organism>
<evidence type="ECO:0000256" key="10">
    <source>
        <dbReference type="RuleBase" id="RU000607"/>
    </source>
</evidence>
<keyword evidence="3 9" id="KW-0479">Metal-binding</keyword>
<dbReference type="CDD" id="cd00419">
    <property type="entry name" value="Ferrochelatase_C"/>
    <property type="match status" value="1"/>
</dbReference>
<evidence type="ECO:0000313" key="12">
    <source>
        <dbReference type="EMBL" id="MDB0521200.1"/>
    </source>
</evidence>
<dbReference type="GO" id="GO:0046872">
    <property type="term" value="F:metal ion binding"/>
    <property type="evidence" value="ECO:0007669"/>
    <property type="project" value="UniProtKB-KW"/>
</dbReference>
<evidence type="ECO:0000256" key="4">
    <source>
        <dbReference type="ARBA" id="ARBA00023004"/>
    </source>
</evidence>
<keyword evidence="2 9" id="KW-0963">Cytoplasm</keyword>
<comment type="catalytic activity">
    <reaction evidence="8">
        <text>Fe-coproporphyrin III + 2 H(+) = coproporphyrin III + Fe(2+)</text>
        <dbReference type="Rhea" id="RHEA:49572"/>
        <dbReference type="ChEBI" id="CHEBI:15378"/>
        <dbReference type="ChEBI" id="CHEBI:29033"/>
        <dbReference type="ChEBI" id="CHEBI:68438"/>
        <dbReference type="ChEBI" id="CHEBI:131725"/>
        <dbReference type="EC" id="4.99.1.9"/>
    </reaction>
    <physiologicalReaction direction="right-to-left" evidence="8">
        <dbReference type="Rhea" id="RHEA:49574"/>
    </physiologicalReaction>
</comment>
<comment type="caution">
    <text evidence="12">The sequence shown here is derived from an EMBL/GenBank/DDBJ whole genome shotgun (WGS) entry which is preliminary data.</text>
</comment>
<feature type="region of interest" description="Disordered" evidence="11">
    <location>
        <begin position="360"/>
        <end position="391"/>
    </location>
</feature>
<protein>
    <recommendedName>
        <fullName evidence="9 10">Ferrochelatase</fullName>
        <ecNumber evidence="9 10">4.98.1.1</ecNumber>
    </recommendedName>
    <alternativeName>
        <fullName evidence="9">Heme synthase</fullName>
    </alternativeName>
    <alternativeName>
        <fullName evidence="9">Protoheme ferro-lyase</fullName>
    </alternativeName>
</protein>
<keyword evidence="5 9" id="KW-0350">Heme biosynthesis</keyword>
<evidence type="ECO:0000256" key="5">
    <source>
        <dbReference type="ARBA" id="ARBA00023133"/>
    </source>
</evidence>
<evidence type="ECO:0000256" key="9">
    <source>
        <dbReference type="HAMAP-Rule" id="MF_00323"/>
    </source>
</evidence>
<feature type="compositionally biased region" description="Polar residues" evidence="11">
    <location>
        <begin position="362"/>
        <end position="384"/>
    </location>
</feature>
<feature type="binding site" evidence="9">
    <location>
        <position position="299"/>
    </location>
    <ligand>
        <name>Fe(2+)</name>
        <dbReference type="ChEBI" id="CHEBI:29033"/>
    </ligand>
</feature>
<evidence type="ECO:0000256" key="7">
    <source>
        <dbReference type="ARBA" id="ARBA00023244"/>
    </source>
</evidence>
<dbReference type="GO" id="GO:0004325">
    <property type="term" value="F:ferrochelatase activity"/>
    <property type="evidence" value="ECO:0007669"/>
    <property type="project" value="UniProtKB-UniRule"/>
</dbReference>
<dbReference type="PANTHER" id="PTHR11108">
    <property type="entry name" value="FERROCHELATASE"/>
    <property type="match status" value="1"/>
</dbReference>
<evidence type="ECO:0000313" key="13">
    <source>
        <dbReference type="Proteomes" id="UP001143674"/>
    </source>
</evidence>
<sequence>MPFLPEPLFQHGQPDRTAILLVNLGTPDGTSPREVGRYLRQFLSDPRVVEIPRAAWWFILNVLILPLRSRASAHKYETVWLREANMTGSPLLVYSERQAHALQQMLNAQGHDVVVACAMRYGNPSIPSVMQALRKQGVERILVLPMYPQYSGTTTATAFDEVFRVLGQMRNQPELRLVKHFHDHPAYLHALHQQVGAYWAQHGAPDFARGDKLLLSFHGVPRRTLELGDPYHCECLKTGRLLGEALGLQPGQYLVTFQSRFGRAEWLQPYTAPTLEELGRVGTGRVDVFCPGFPADCLETLEEIAMEGQSTFRVAGGKDFHYIPCLNDNESWIAGLADIALAHLQGWPLALPHPHVLDASRTRAQSKGAQSKGAQSKGAQSKGAQSKGAAA</sequence>
<dbReference type="AlphaFoldDB" id="A0AAE3NF82"/>
<evidence type="ECO:0000256" key="6">
    <source>
        <dbReference type="ARBA" id="ARBA00023239"/>
    </source>
</evidence>
<dbReference type="Proteomes" id="UP001143674">
    <property type="component" value="Unassembled WGS sequence"/>
</dbReference>
<gene>
    <name evidence="9 12" type="primary">hemH</name>
    <name evidence="12" type="ORF">LBW55_06185</name>
</gene>
<dbReference type="SUPFAM" id="SSF53800">
    <property type="entry name" value="Chelatase"/>
    <property type="match status" value="1"/>
</dbReference>
<dbReference type="GO" id="GO:0006783">
    <property type="term" value="P:heme biosynthetic process"/>
    <property type="evidence" value="ECO:0007669"/>
    <property type="project" value="UniProtKB-UniRule"/>
</dbReference>
<keyword evidence="4 9" id="KW-0408">Iron</keyword>
<keyword evidence="6 9" id="KW-0456">Lyase</keyword>
<dbReference type="Pfam" id="PF00762">
    <property type="entry name" value="Ferrochelatase"/>
    <property type="match status" value="1"/>
</dbReference>
<dbReference type="GO" id="GO:0005737">
    <property type="term" value="C:cytoplasm"/>
    <property type="evidence" value="ECO:0007669"/>
    <property type="project" value="UniProtKB-SubCell"/>
</dbReference>
<name>A0AAE3NF82_RALSL</name>
<dbReference type="NCBIfam" id="TIGR00109">
    <property type="entry name" value="hemH"/>
    <property type="match status" value="1"/>
</dbReference>
<dbReference type="FunFam" id="3.40.50.1400:FF:000002">
    <property type="entry name" value="Ferrochelatase"/>
    <property type="match status" value="1"/>
</dbReference>
<feature type="binding site" evidence="9">
    <location>
        <position position="218"/>
    </location>
    <ligand>
        <name>Fe(2+)</name>
        <dbReference type="ChEBI" id="CHEBI:29033"/>
    </ligand>
</feature>
<dbReference type="PANTHER" id="PTHR11108:SF1">
    <property type="entry name" value="FERROCHELATASE, MITOCHONDRIAL"/>
    <property type="match status" value="1"/>
</dbReference>
<dbReference type="InterPro" id="IPR033659">
    <property type="entry name" value="Ferrochelatase_N"/>
</dbReference>
<comment type="subcellular location">
    <subcellularLocation>
        <location evidence="9 10">Cytoplasm</location>
    </subcellularLocation>
</comment>
<dbReference type="PROSITE" id="PS00534">
    <property type="entry name" value="FERROCHELATASE"/>
    <property type="match status" value="1"/>
</dbReference>
<accession>A0AAE3NF82</accession>
<comment type="pathway">
    <text evidence="9 10">Porphyrin-containing compound metabolism; protoheme biosynthesis; protoheme from protoporphyrin-IX: step 1/1.</text>
</comment>
<dbReference type="EMBL" id="JAIVEX010000003">
    <property type="protein sequence ID" value="MDB0521200.1"/>
    <property type="molecule type" value="Genomic_DNA"/>
</dbReference>
<evidence type="ECO:0000256" key="8">
    <source>
        <dbReference type="ARBA" id="ARBA00024536"/>
    </source>
</evidence>
<dbReference type="EC" id="4.98.1.1" evidence="9 10"/>
<dbReference type="CDD" id="cd03411">
    <property type="entry name" value="Ferrochelatase_N"/>
    <property type="match status" value="1"/>
</dbReference>
<comment type="catalytic activity">
    <reaction evidence="9 10">
        <text>heme b + 2 H(+) = protoporphyrin IX + Fe(2+)</text>
        <dbReference type="Rhea" id="RHEA:22584"/>
        <dbReference type="ChEBI" id="CHEBI:15378"/>
        <dbReference type="ChEBI" id="CHEBI:29033"/>
        <dbReference type="ChEBI" id="CHEBI:57306"/>
        <dbReference type="ChEBI" id="CHEBI:60344"/>
        <dbReference type="EC" id="4.98.1.1"/>
    </reaction>
</comment>
<dbReference type="Gene3D" id="3.40.50.1400">
    <property type="match status" value="2"/>
</dbReference>
<keyword evidence="7 9" id="KW-0627">Porphyrin biosynthesis</keyword>
<dbReference type="InterPro" id="IPR019772">
    <property type="entry name" value="Ferrochelatase_AS"/>
</dbReference>
<evidence type="ECO:0000256" key="1">
    <source>
        <dbReference type="ARBA" id="ARBA00007718"/>
    </source>
</evidence>
<dbReference type="InterPro" id="IPR033644">
    <property type="entry name" value="Ferrochelatase_C"/>
</dbReference>
<evidence type="ECO:0000256" key="11">
    <source>
        <dbReference type="SAM" id="MobiDB-lite"/>
    </source>
</evidence>
<proteinExistence type="inferred from homology"/>
<comment type="similarity">
    <text evidence="1 9 10">Belongs to the ferrochelatase family.</text>
</comment>
<comment type="function">
    <text evidence="9 10">Catalyzes the ferrous insertion into protoporphyrin IX.</text>
</comment>
<dbReference type="InterPro" id="IPR001015">
    <property type="entry name" value="Ferrochelatase"/>
</dbReference>
<reference evidence="12" key="1">
    <citation type="submission" date="2021-09" db="EMBL/GenBank/DDBJ databases">
        <title>Genomic analysis of Ralstonia spp.</title>
        <authorList>
            <person name="Aburjaile F."/>
            <person name="Ariute J.C."/>
            <person name="Pais A.K.L."/>
            <person name="Albuquerque G.M.R."/>
            <person name="Silva A.M.F."/>
            <person name="Brenig B."/>
            <person name="Azevedo V."/>
            <person name="Matiuzzi M."/>
            <person name="Ramos R."/>
            <person name="Goes-Neto A."/>
            <person name="Soares S."/>
            <person name="Iseppon A.M.B."/>
            <person name="Souza E."/>
            <person name="Gama M."/>
        </authorList>
    </citation>
    <scope>NUCLEOTIDE SEQUENCE</scope>
    <source>
        <strain evidence="12">B4</strain>
    </source>
</reference>